<dbReference type="EMBL" id="MSZU01000087">
    <property type="protein sequence ID" value="OMP84605.1"/>
    <property type="molecule type" value="Genomic_DNA"/>
</dbReference>
<dbReference type="SMART" id="SM00091">
    <property type="entry name" value="PAS"/>
    <property type="match status" value="1"/>
</dbReference>
<dbReference type="SUPFAM" id="SSF55785">
    <property type="entry name" value="PYP-like sensor domain (PAS domain)"/>
    <property type="match status" value="1"/>
</dbReference>
<name>A0A1S8BAV1_9PEZI</name>
<feature type="compositionally biased region" description="Low complexity" evidence="5">
    <location>
        <begin position="365"/>
        <end position="377"/>
    </location>
</feature>
<feature type="region of interest" description="Disordered" evidence="5">
    <location>
        <begin position="362"/>
        <end position="391"/>
    </location>
</feature>
<evidence type="ECO:0000313" key="9">
    <source>
        <dbReference type="Proteomes" id="UP000190776"/>
    </source>
</evidence>
<dbReference type="Gene3D" id="3.30.450.20">
    <property type="entry name" value="PAS domain"/>
    <property type="match status" value="1"/>
</dbReference>
<dbReference type="Pfam" id="PF08447">
    <property type="entry name" value="PAS_3"/>
    <property type="match status" value="1"/>
</dbReference>
<dbReference type="GO" id="GO:0006355">
    <property type="term" value="P:regulation of DNA-templated transcription"/>
    <property type="evidence" value="ECO:0007669"/>
    <property type="project" value="InterPro"/>
</dbReference>
<evidence type="ECO:0000259" key="6">
    <source>
        <dbReference type="PROSITE" id="PS50112"/>
    </source>
</evidence>
<dbReference type="PROSITE" id="PS50112">
    <property type="entry name" value="PAS"/>
    <property type="match status" value="1"/>
</dbReference>
<dbReference type="CDD" id="cd00130">
    <property type="entry name" value="PAS"/>
    <property type="match status" value="1"/>
</dbReference>
<dbReference type="Pfam" id="PF00320">
    <property type="entry name" value="GATA"/>
    <property type="match status" value="1"/>
</dbReference>
<comment type="caution">
    <text evidence="8">The sequence shown here is derived from an EMBL/GenBank/DDBJ whole genome shotgun (WGS) entry which is preliminary data.</text>
</comment>
<feature type="region of interest" description="Disordered" evidence="5">
    <location>
        <begin position="235"/>
        <end position="265"/>
    </location>
</feature>
<organism evidence="8 9">
    <name type="scientific">Diplodia seriata</name>
    <dbReference type="NCBI Taxonomy" id="420778"/>
    <lineage>
        <taxon>Eukaryota</taxon>
        <taxon>Fungi</taxon>
        <taxon>Dikarya</taxon>
        <taxon>Ascomycota</taxon>
        <taxon>Pezizomycotina</taxon>
        <taxon>Dothideomycetes</taxon>
        <taxon>Dothideomycetes incertae sedis</taxon>
        <taxon>Botryosphaeriales</taxon>
        <taxon>Botryosphaeriaceae</taxon>
        <taxon>Diplodia</taxon>
    </lineage>
</organism>
<feature type="compositionally biased region" description="Acidic residues" evidence="5">
    <location>
        <begin position="239"/>
        <end position="250"/>
    </location>
</feature>
<dbReference type="SMART" id="SM00401">
    <property type="entry name" value="ZnF_GATA"/>
    <property type="match status" value="1"/>
</dbReference>
<dbReference type="PROSITE" id="PS50114">
    <property type="entry name" value="GATA_ZN_FINGER_2"/>
    <property type="match status" value="1"/>
</dbReference>
<feature type="domain" description="GATA-type" evidence="7">
    <location>
        <begin position="417"/>
        <end position="449"/>
    </location>
</feature>
<proteinExistence type="predicted"/>
<dbReference type="SUPFAM" id="SSF57716">
    <property type="entry name" value="Glucocorticoid receptor-like (DNA-binding domain)"/>
    <property type="match status" value="1"/>
</dbReference>
<evidence type="ECO:0000256" key="5">
    <source>
        <dbReference type="SAM" id="MobiDB-lite"/>
    </source>
</evidence>
<protein>
    <submittedName>
        <fullName evidence="8">White collar 2 protein</fullName>
    </submittedName>
</protein>
<dbReference type="GO" id="GO:0008270">
    <property type="term" value="F:zinc ion binding"/>
    <property type="evidence" value="ECO:0007669"/>
    <property type="project" value="UniProtKB-KW"/>
</dbReference>
<dbReference type="PANTHER" id="PTHR47255:SF13">
    <property type="entry name" value="GATA-TYPE DOMAIN-CONTAINING PROTEIN"/>
    <property type="match status" value="1"/>
</dbReference>
<evidence type="ECO:0000256" key="1">
    <source>
        <dbReference type="ARBA" id="ARBA00022723"/>
    </source>
</evidence>
<dbReference type="AlphaFoldDB" id="A0A1S8BAV1"/>
<evidence type="ECO:0000313" key="8">
    <source>
        <dbReference type="EMBL" id="OMP84605.1"/>
    </source>
</evidence>
<evidence type="ECO:0000259" key="7">
    <source>
        <dbReference type="PROSITE" id="PS50114"/>
    </source>
</evidence>
<dbReference type="InterPro" id="IPR035965">
    <property type="entry name" value="PAS-like_dom_sf"/>
</dbReference>
<gene>
    <name evidence="8" type="ORF">BK809_0001708</name>
</gene>
<dbReference type="Gene3D" id="3.30.50.10">
    <property type="entry name" value="Erythroid Transcription Factor GATA-1, subunit A"/>
    <property type="match status" value="1"/>
</dbReference>
<feature type="compositionally biased region" description="Low complexity" evidence="5">
    <location>
        <begin position="301"/>
        <end position="339"/>
    </location>
</feature>
<reference evidence="8 9" key="1">
    <citation type="submission" date="2017-01" db="EMBL/GenBank/DDBJ databases">
        <title>Draft genome sequence of Diplodia seriata F98.1, a fungal species involved in grapevine trunk diseases.</title>
        <authorList>
            <person name="Robert-Siegwald G."/>
            <person name="Vallet J."/>
            <person name="Abou-Mansour E."/>
            <person name="Xu J."/>
            <person name="Rey P."/>
            <person name="Bertsch C."/>
            <person name="Rego C."/>
            <person name="Larignon P."/>
            <person name="Fontaine F."/>
            <person name="Lebrun M.-H."/>
        </authorList>
    </citation>
    <scope>NUCLEOTIDE SEQUENCE [LARGE SCALE GENOMIC DNA]</scope>
    <source>
        <strain evidence="8 9">F98.1</strain>
    </source>
</reference>
<dbReference type="InterPro" id="IPR000679">
    <property type="entry name" value="Znf_GATA"/>
</dbReference>
<dbReference type="GO" id="GO:0043565">
    <property type="term" value="F:sequence-specific DNA binding"/>
    <property type="evidence" value="ECO:0007669"/>
    <property type="project" value="InterPro"/>
</dbReference>
<keyword evidence="1" id="KW-0479">Metal-binding</keyword>
<keyword evidence="2 4" id="KW-0863">Zinc-finger</keyword>
<dbReference type="InterPro" id="IPR013655">
    <property type="entry name" value="PAS_fold_3"/>
</dbReference>
<dbReference type="CDD" id="cd00202">
    <property type="entry name" value="ZnF_GATA"/>
    <property type="match status" value="1"/>
</dbReference>
<evidence type="ECO:0000256" key="2">
    <source>
        <dbReference type="ARBA" id="ARBA00022771"/>
    </source>
</evidence>
<feature type="compositionally biased region" description="Polar residues" evidence="5">
    <location>
        <begin position="378"/>
        <end position="389"/>
    </location>
</feature>
<evidence type="ECO:0000256" key="4">
    <source>
        <dbReference type="PROSITE-ProRule" id="PRU00094"/>
    </source>
</evidence>
<dbReference type="OrthoDB" id="2162994at2759"/>
<dbReference type="NCBIfam" id="TIGR00229">
    <property type="entry name" value="sensory_box"/>
    <property type="match status" value="1"/>
</dbReference>
<feature type="region of interest" description="Disordered" evidence="5">
    <location>
        <begin position="301"/>
        <end position="344"/>
    </location>
</feature>
<evidence type="ECO:0000256" key="3">
    <source>
        <dbReference type="ARBA" id="ARBA00022833"/>
    </source>
</evidence>
<keyword evidence="3" id="KW-0862">Zinc</keyword>
<feature type="domain" description="PAS" evidence="6">
    <location>
        <begin position="59"/>
        <end position="122"/>
    </location>
</feature>
<dbReference type="Proteomes" id="UP000190776">
    <property type="component" value="Unassembled WGS sequence"/>
</dbReference>
<accession>A0A1S8BAV1</accession>
<dbReference type="InterPro" id="IPR052138">
    <property type="entry name" value="GATA_ZnFinger_Domain"/>
</dbReference>
<dbReference type="PANTHER" id="PTHR47255">
    <property type="entry name" value="GATA TRANSCRIPTION FACTOR 22-RELATED"/>
    <property type="match status" value="1"/>
</dbReference>
<dbReference type="InterPro" id="IPR000014">
    <property type="entry name" value="PAS"/>
</dbReference>
<dbReference type="InterPro" id="IPR013088">
    <property type="entry name" value="Znf_NHR/GATA"/>
</dbReference>
<dbReference type="STRING" id="420778.A0A1S8BAV1"/>
<sequence length="508" mass="54558">MDPRYSSLPYPDPGRPIADAVAAASITEASASASGRHGGASTARRTKPAATWAHISAAVLESLRDLHYVLSLSGNIQHVSPNSPALLGYGPEELVGTVLVDHVHEDDAPVYRDELREASSTGRPFRFYCRIRSRVNIVGAGANADTALFPSEFAERDPTSPPSFSVFEVTGRFHEGDPPGPIPVGIGVTATPPNDDGLFVLMARPYPLAQGTKLDSFLSLKIENERLNAQLAALKAEQQENESDADSEEYDGYHQTRQYSMAAPTSAFTTTTMRRPSDGFPWFDIPPSNVTLTTGSASSAQESVFSGSGSSMFGPASSSSTNTSASIIGPSLSSPSPRSVGHKPPPTLLSRTFSTTAVPGTIAATTNRGGRNNTNNNYDNRSPPTNTPTIMEGDVGIPFIVKALTGGAGFKKRAKQSVDDYVCSWCGTTTSPEWRKGPSGPKSLCNACGCKSSLFPRPVQPRFPTSLHLAPPLHLFQANHLTGNVLETNSTLRQIPKEERRFRKRWWR</sequence>